<evidence type="ECO:0000256" key="5">
    <source>
        <dbReference type="ARBA" id="ARBA00023102"/>
    </source>
</evidence>
<sequence>MALASRIIPCLDIKNDKVVKGINFKGLQETGCPVEMAKKYNDDGADEIVFLDISASSEGKKTRIELIKKVAQEIFIPLTIGGGISSLDDIYELLNAGCDKISINSSAIINPNLIEQSAKRFGSQCIVVAIDTKYQNNKWEIYTHGGTRKTNKELLSWAQEAQDRGAGELLITSMDCDGLQNGYDLEQISKLHEIVTIPIIASGGAGRDSDFYDVFKVGASGALAASVFHFDLINIKILKKYLKENGIEIRI</sequence>
<comment type="pathway">
    <text evidence="1 9">Amino-acid biosynthesis; L-histidine biosynthesis; L-histidine from 5-phospho-alpha-D-ribose 1-diphosphate: step 5/9.</text>
</comment>
<evidence type="ECO:0000313" key="11">
    <source>
        <dbReference type="EMBL" id="MDA3968114.1"/>
    </source>
</evidence>
<dbReference type="PANTHER" id="PTHR21235:SF2">
    <property type="entry name" value="IMIDAZOLE GLYCEROL PHOSPHATE SYNTHASE HISHF"/>
    <property type="match status" value="1"/>
</dbReference>
<evidence type="ECO:0000256" key="7">
    <source>
        <dbReference type="ARBA" id="ARBA00025475"/>
    </source>
</evidence>
<name>A0ABT4VBN3_9HELI</name>
<dbReference type="HAMAP" id="MF_01013">
    <property type="entry name" value="HisF"/>
    <property type="match status" value="1"/>
</dbReference>
<dbReference type="EC" id="4.3.2.10" evidence="9"/>
<protein>
    <recommendedName>
        <fullName evidence="9">Imidazole glycerol phosphate synthase subunit HisF</fullName>
        <ecNumber evidence="9">4.3.2.10</ecNumber>
    </recommendedName>
    <alternativeName>
        <fullName evidence="9">IGP synthase cyclase subunit</fullName>
    </alternativeName>
    <alternativeName>
        <fullName evidence="9">IGP synthase subunit HisF</fullName>
    </alternativeName>
    <alternativeName>
        <fullName evidence="9">ImGP synthase subunit HisF</fullName>
        <shortName evidence="9">IGPS subunit HisF</shortName>
    </alternativeName>
</protein>
<keyword evidence="4 9" id="KW-0028">Amino-acid biosynthesis</keyword>
<accession>A0ABT4VBN3</accession>
<feature type="active site" evidence="9">
    <location>
        <position position="131"/>
    </location>
</feature>
<dbReference type="Proteomes" id="UP001210261">
    <property type="component" value="Unassembled WGS sequence"/>
</dbReference>
<comment type="caution">
    <text evidence="11">The sequence shown here is derived from an EMBL/GenBank/DDBJ whole genome shotgun (WGS) entry which is preliminary data.</text>
</comment>
<feature type="active site" evidence="9">
    <location>
        <position position="12"/>
    </location>
</feature>
<dbReference type="InterPro" id="IPR004651">
    <property type="entry name" value="HisF"/>
</dbReference>
<keyword evidence="9" id="KW-0963">Cytoplasm</keyword>
<comment type="similarity">
    <text evidence="2 9 10">Belongs to the HisA/HisF family.</text>
</comment>
<evidence type="ECO:0000256" key="2">
    <source>
        <dbReference type="ARBA" id="ARBA00009667"/>
    </source>
</evidence>
<dbReference type="SUPFAM" id="SSF51366">
    <property type="entry name" value="Ribulose-phoshate binding barrel"/>
    <property type="match status" value="1"/>
</dbReference>
<organism evidence="11 12">
    <name type="scientific">Helicobacter ibis</name>
    <dbReference type="NCBI Taxonomy" id="2962633"/>
    <lineage>
        <taxon>Bacteria</taxon>
        <taxon>Pseudomonadati</taxon>
        <taxon>Campylobacterota</taxon>
        <taxon>Epsilonproteobacteria</taxon>
        <taxon>Campylobacterales</taxon>
        <taxon>Helicobacteraceae</taxon>
        <taxon>Helicobacter</taxon>
    </lineage>
</organism>
<keyword evidence="12" id="KW-1185">Reference proteome</keyword>
<dbReference type="InterPro" id="IPR011060">
    <property type="entry name" value="RibuloseP-bd_barrel"/>
</dbReference>
<dbReference type="NCBIfam" id="TIGR00735">
    <property type="entry name" value="hisF"/>
    <property type="match status" value="1"/>
</dbReference>
<dbReference type="CDD" id="cd04731">
    <property type="entry name" value="HisF"/>
    <property type="match status" value="1"/>
</dbReference>
<evidence type="ECO:0000256" key="3">
    <source>
        <dbReference type="ARBA" id="ARBA00011152"/>
    </source>
</evidence>
<gene>
    <name evidence="9 11" type="primary">hisF</name>
    <name evidence="11" type="ORF">PF021_00290</name>
</gene>
<evidence type="ECO:0000256" key="10">
    <source>
        <dbReference type="RuleBase" id="RU003657"/>
    </source>
</evidence>
<comment type="catalytic activity">
    <reaction evidence="8 9">
        <text>5-[(5-phospho-1-deoxy-D-ribulos-1-ylimino)methylamino]-1-(5-phospho-beta-D-ribosyl)imidazole-4-carboxamide + L-glutamine = D-erythro-1-(imidazol-4-yl)glycerol 3-phosphate + 5-amino-1-(5-phospho-beta-D-ribosyl)imidazole-4-carboxamide + L-glutamate + H(+)</text>
        <dbReference type="Rhea" id="RHEA:24793"/>
        <dbReference type="ChEBI" id="CHEBI:15378"/>
        <dbReference type="ChEBI" id="CHEBI:29985"/>
        <dbReference type="ChEBI" id="CHEBI:58278"/>
        <dbReference type="ChEBI" id="CHEBI:58359"/>
        <dbReference type="ChEBI" id="CHEBI:58475"/>
        <dbReference type="ChEBI" id="CHEBI:58525"/>
        <dbReference type="EC" id="4.3.2.10"/>
    </reaction>
</comment>
<reference evidence="11 12" key="1">
    <citation type="submission" date="2023-01" db="EMBL/GenBank/DDBJ databases">
        <title>Description of Helicobacter ibis sp. nov. isolated from faecal droppings of black-faced ibis (Theristicus melanopis).</title>
        <authorList>
            <person name="Lopez-Cantillo M."/>
            <person name="Vidal-Veuthey B."/>
            <person name="Mella A."/>
            <person name="De La Haba R."/>
            <person name="Collado L."/>
        </authorList>
    </citation>
    <scope>NUCLEOTIDE SEQUENCE [LARGE SCALE GENOMIC DNA]</scope>
    <source>
        <strain evidence="11 12">A82</strain>
    </source>
</reference>
<dbReference type="PANTHER" id="PTHR21235">
    <property type="entry name" value="IMIDAZOLE GLYCEROL PHOSPHATE SYNTHASE SUBUNIT HISF/H IGP SYNTHASE SUBUNIT HISF/H"/>
    <property type="match status" value="1"/>
</dbReference>
<dbReference type="RefSeq" id="WP_271020390.1">
    <property type="nucleotide sequence ID" value="NZ_JAQHXR010000001.1"/>
</dbReference>
<proteinExistence type="inferred from homology"/>
<dbReference type="Gene3D" id="3.20.20.70">
    <property type="entry name" value="Aldolase class I"/>
    <property type="match status" value="1"/>
</dbReference>
<comment type="subcellular location">
    <subcellularLocation>
        <location evidence="9">Cytoplasm</location>
    </subcellularLocation>
</comment>
<keyword evidence="5 9" id="KW-0368">Histidine biosynthesis</keyword>
<evidence type="ECO:0000256" key="4">
    <source>
        <dbReference type="ARBA" id="ARBA00022605"/>
    </source>
</evidence>
<dbReference type="InterPro" id="IPR050064">
    <property type="entry name" value="IGPS_HisA/HisF"/>
</dbReference>
<dbReference type="InterPro" id="IPR013785">
    <property type="entry name" value="Aldolase_TIM"/>
</dbReference>
<evidence type="ECO:0000256" key="9">
    <source>
        <dbReference type="HAMAP-Rule" id="MF_01013"/>
    </source>
</evidence>
<dbReference type="InterPro" id="IPR006062">
    <property type="entry name" value="His_biosynth"/>
</dbReference>
<evidence type="ECO:0000256" key="8">
    <source>
        <dbReference type="ARBA" id="ARBA00047838"/>
    </source>
</evidence>
<evidence type="ECO:0000256" key="6">
    <source>
        <dbReference type="ARBA" id="ARBA00023239"/>
    </source>
</evidence>
<evidence type="ECO:0000256" key="1">
    <source>
        <dbReference type="ARBA" id="ARBA00005091"/>
    </source>
</evidence>
<dbReference type="EMBL" id="JAQHXR010000001">
    <property type="protein sequence ID" value="MDA3968114.1"/>
    <property type="molecule type" value="Genomic_DNA"/>
</dbReference>
<comment type="function">
    <text evidence="7 9">IGPS catalyzes the conversion of PRFAR and glutamine to IGP, AICAR and glutamate. The HisF subunit catalyzes the cyclization activity that produces IGP and AICAR from PRFAR using the ammonia provided by the HisH subunit.</text>
</comment>
<keyword evidence="6 9" id="KW-0456">Lyase</keyword>
<comment type="subunit">
    <text evidence="3 9">Heterodimer of HisH and HisF.</text>
</comment>
<evidence type="ECO:0000313" key="12">
    <source>
        <dbReference type="Proteomes" id="UP001210261"/>
    </source>
</evidence>
<dbReference type="GO" id="GO:0016829">
    <property type="term" value="F:lyase activity"/>
    <property type="evidence" value="ECO:0007669"/>
    <property type="project" value="UniProtKB-KW"/>
</dbReference>
<dbReference type="Pfam" id="PF00977">
    <property type="entry name" value="His_biosynth"/>
    <property type="match status" value="1"/>
</dbReference>